<accession>Q27IF4</accession>
<organism evidence="2">
    <name type="scientific">Nonomuraea longicatena</name>
    <dbReference type="NCBI Taxonomy" id="83682"/>
    <lineage>
        <taxon>Bacteria</taxon>
        <taxon>Bacillati</taxon>
        <taxon>Actinomycetota</taxon>
        <taxon>Actinomycetes</taxon>
        <taxon>Streptosporangiales</taxon>
        <taxon>Streptosporangiaceae</taxon>
        <taxon>Nonomuraea</taxon>
    </lineage>
</organism>
<dbReference type="Pfam" id="PF01593">
    <property type="entry name" value="Amino_oxidase"/>
    <property type="match status" value="1"/>
</dbReference>
<dbReference type="GO" id="GO:0001716">
    <property type="term" value="F:L-amino-acid oxidase activity"/>
    <property type="evidence" value="ECO:0007669"/>
    <property type="project" value="TreeGrafter"/>
</dbReference>
<dbReference type="EMBL" id="BAAAHQ010000024">
    <property type="protein sequence ID" value="GAA0938518.1"/>
    <property type="molecule type" value="Genomic_DNA"/>
</dbReference>
<dbReference type="InterPro" id="IPR036188">
    <property type="entry name" value="FAD/NAD-bd_sf"/>
</dbReference>
<reference evidence="2" key="1">
    <citation type="journal article" date="2007" name="Appl. Microbiol. Biotechnol.">
        <title>Genetic organization of the biosynthetic gene cluster for the indolocarbazole K-252a in Nonomuraea longicatena JCM 11136.</title>
        <authorList>
            <person name="Kim S.Y."/>
            <person name="Park J.S."/>
            <person name="Chae C.S."/>
            <person name="Hyun C.G."/>
            <person name="Choi B.W."/>
            <person name="Shin J."/>
            <person name="Oh K.B."/>
        </authorList>
    </citation>
    <scope>NUCLEOTIDE SEQUENCE</scope>
</reference>
<gene>
    <name evidence="2" type="primary">inkO</name>
    <name evidence="3" type="synonym">nokA</name>
    <name evidence="4" type="ORF">GCM10009560_48530</name>
</gene>
<dbReference type="EMBL" id="DQ399653">
    <property type="protein sequence ID" value="ABD59212.1"/>
    <property type="molecule type" value="Genomic_DNA"/>
</dbReference>
<dbReference type="Gene3D" id="3.50.50.60">
    <property type="entry name" value="FAD/NAD(P)-binding domain"/>
    <property type="match status" value="1"/>
</dbReference>
<name>Q27IF4_9ACTN</name>
<dbReference type="EMBL" id="FJ031030">
    <property type="protein sequence ID" value="ACN29719.1"/>
    <property type="molecule type" value="Genomic_DNA"/>
</dbReference>
<dbReference type="AlphaFoldDB" id="Q27IF4"/>
<evidence type="ECO:0000313" key="5">
    <source>
        <dbReference type="Proteomes" id="UP001501578"/>
    </source>
</evidence>
<feature type="domain" description="Amine oxidase" evidence="1">
    <location>
        <begin position="21"/>
        <end position="463"/>
    </location>
</feature>
<dbReference type="PANTHER" id="PTHR10742">
    <property type="entry name" value="FLAVIN MONOAMINE OXIDASE"/>
    <property type="match status" value="1"/>
</dbReference>
<sequence length="486" mass="53886">MFSRLPNVREPRRVTVLGAGVAGLVAAYELERLGHQVEIIEAADRVGGRVHTHRFGSAPGAPFADLGAMRLRTDHTRTLHYVVELGLHNDIREFRTLFADDGNLLSIHDERHIRVREAPDVLTGRLAARLGDHSYRPATLLFGAWLHACLEAIAPRDFNDWPEVTTELLDLVDGIDLEPYLHPAGSKPDLYAVVKDHPQIRSGPFRGRERLLDDVLDETSPALYRLRGGMETLTNALAARIQGPIWLNQEVTGIAVHDDGVAVGVRRGGRIRYRNYDHVLCTIPFTVLRGLRLDGFDADKLAAVHETQYWPATKIALRCREPFWAADGIAGGASFTGGLVRQTYYPPVEGDPAQGAVLIASYTIGPDAEALGRLDPAARRQVVLDEVARMHPGLRERGMILDTAGRAWGEHRWSLGAATIRWGQDAGTRKEQQWAAARPQGRLFFAGEHCSSMPAWIEGAIESVTDALRDMETRDPHELMRLDLGR</sequence>
<reference evidence="4" key="4">
    <citation type="journal article" date="2014" name="Int. J. Syst. Evol. Microbiol.">
        <title>Complete genome of a new Firmicutes species belonging to the dominant human colonic microbiota ('Ruminococcus bicirculans') reveals two chromosomes and a selective capacity to utilize plant glucans.</title>
        <authorList>
            <consortium name="NISC Comparative Sequencing Program"/>
            <person name="Wegmann U."/>
            <person name="Louis P."/>
            <person name="Goesmann A."/>
            <person name="Henrissat B."/>
            <person name="Duncan S.H."/>
            <person name="Flint H.J."/>
        </authorList>
    </citation>
    <scope>NUCLEOTIDE SEQUENCE</scope>
    <source>
        <strain evidence="4">JCM 11136</strain>
    </source>
</reference>
<dbReference type="InterPro" id="IPR050281">
    <property type="entry name" value="Flavin_monoamine_oxidase"/>
</dbReference>
<evidence type="ECO:0000259" key="1">
    <source>
        <dbReference type="Pfam" id="PF01593"/>
    </source>
</evidence>
<dbReference type="InterPro" id="IPR002937">
    <property type="entry name" value="Amino_oxidase"/>
</dbReference>
<reference evidence="3" key="2">
    <citation type="submission" date="2008-08" db="EMBL/GenBank/DDBJ databases">
        <authorList>
            <person name="Chiu H.-T."/>
        </authorList>
    </citation>
    <scope>NUCLEOTIDE SEQUENCE</scope>
    <source>
        <strain evidence="3">NRRL15532</strain>
    </source>
</reference>
<evidence type="ECO:0000313" key="3">
    <source>
        <dbReference type="EMBL" id="ACN29719.1"/>
    </source>
</evidence>
<dbReference type="Proteomes" id="UP001501578">
    <property type="component" value="Unassembled WGS sequence"/>
</dbReference>
<dbReference type="PANTHER" id="PTHR10742:SF342">
    <property type="entry name" value="AMINE OXIDASE"/>
    <property type="match status" value="1"/>
</dbReference>
<protein>
    <submittedName>
        <fullName evidence="4">FAD-dependent oxidoreductase</fullName>
    </submittedName>
    <submittedName>
        <fullName evidence="2">InkO</fullName>
    </submittedName>
    <submittedName>
        <fullName evidence="3">L-amino acid oxidase</fullName>
    </submittedName>
</protein>
<reference evidence="3" key="3">
    <citation type="journal article" date="2009" name="Mol. Biosyst.">
        <title>Molecular cloning, sequence analysis and functional characterization of the gene cluster for biosynthesis of K-252a and its analogs.</title>
        <authorList>
            <person name="Chiu H.T."/>
            <person name="Chen Y.L."/>
            <person name="Chen C.Y."/>
            <person name="Jin C."/>
            <person name="Lee M.N."/>
            <person name="Lin Y.C."/>
        </authorList>
    </citation>
    <scope>NUCLEOTIDE SEQUENCE</scope>
    <source>
        <strain evidence="3">NRRL15532</strain>
    </source>
</reference>
<reference evidence="4" key="6">
    <citation type="submission" date="2023-12" db="EMBL/GenBank/DDBJ databases">
        <authorList>
            <person name="Sun Q."/>
            <person name="Inoue M."/>
        </authorList>
    </citation>
    <scope>NUCLEOTIDE SEQUENCE</scope>
    <source>
        <strain evidence="4">JCM 11136</strain>
    </source>
</reference>
<proteinExistence type="predicted"/>
<dbReference type="GO" id="GO:0009063">
    <property type="term" value="P:amino acid catabolic process"/>
    <property type="evidence" value="ECO:0007669"/>
    <property type="project" value="TreeGrafter"/>
</dbReference>
<dbReference type="SUPFAM" id="SSF54373">
    <property type="entry name" value="FAD-linked reductases, C-terminal domain"/>
    <property type="match status" value="1"/>
</dbReference>
<evidence type="ECO:0000313" key="4">
    <source>
        <dbReference type="EMBL" id="GAA0938518.1"/>
    </source>
</evidence>
<dbReference type="Gene3D" id="3.90.660.10">
    <property type="match status" value="1"/>
</dbReference>
<dbReference type="SUPFAM" id="SSF51905">
    <property type="entry name" value="FAD/NAD(P)-binding domain"/>
    <property type="match status" value="1"/>
</dbReference>
<keyword evidence="5" id="KW-1185">Reference proteome</keyword>
<evidence type="ECO:0000313" key="2">
    <source>
        <dbReference type="EMBL" id="ABD59212.1"/>
    </source>
</evidence>
<reference evidence="5" key="5">
    <citation type="journal article" date="2019" name="Int. J. Syst. Evol. Microbiol.">
        <title>The Global Catalogue of Microorganisms (GCM) 10K type strain sequencing project: providing services to taxonomists for standard genome sequencing and annotation.</title>
        <authorList>
            <consortium name="The Broad Institute Genomics Platform"/>
            <consortium name="The Broad Institute Genome Sequencing Center for Infectious Disease"/>
            <person name="Wu L."/>
            <person name="Ma J."/>
        </authorList>
    </citation>
    <scope>NUCLEOTIDE SEQUENCE [LARGE SCALE GENOMIC DNA]</scope>
    <source>
        <strain evidence="5">JCM 11136</strain>
    </source>
</reference>
<dbReference type="Gene3D" id="1.20.1440.240">
    <property type="match status" value="1"/>
</dbReference>